<feature type="compositionally biased region" description="Acidic residues" evidence="1">
    <location>
        <begin position="349"/>
        <end position="378"/>
    </location>
</feature>
<sequence>MKFLPTFLPPFVRSEVTSDTNKLSCCFHFGHFGHARKGSPLSQLNADVSRDERGEYGRLSRRGRRLAETSRRTPRHRRRILAGQHLHEFVHKPGAEPPTARGLVVSPVHRSRDSAMPTIKLTDAEVEGRRRLLLEFIDRLRTEEEARQYIAAVRLLVDVSDALEAQALGAFHDAREAEVAETRRTDDDARVADDTGRPQQSCRPKVVNPYAKRPKPTGYEKIIQKAQPKPTSGLSKKKSGAGRPQGTTNKEGHRAGGDRKSERFKLSNQPRDRNQPTLNVLVRRSAPDGDDGDDDSSTSSSSSDNSGGGGNRSPSDNKENRRKSREKQDEIQAIQALKKYAASFPNGTIEEDILDDDDDDDEDDDFDNDDGGVNEDGDERSKSRRKCYPVVGSPVHRYLDGIHTRVQRHLNRGSNSELQGHHNSINISDTFWIAPKGNPVGDSFGTTAKPDSFYTARVFVFLWDPMLQFPNHVPSKVTCPKCGSTNTKCDGGWNFRPFHWFDRIIYIYHRFVACNGCGARCPTVRADFISKLPTLVAEQFPFTLPSERGPGLYDPMISMMKLFFTEGIMWGKFAKVINSLQSSNFARNHVSYLDSLDHWLTVQPSLFVESRVPLPFSPQTSQEGYCGIKLRPSLLKSAFRARMVAEERYIQASFQLANDEGISTDDSHKLTGYIHATVPGGRKVQPYTCTSTAISLAGRVCYSRFTPNKAINVLSNVIEAYGLVRKHVGQEMLLRMEVDNGAHDVVAHISSSPSLLNDV</sequence>
<evidence type="ECO:0000313" key="2">
    <source>
        <dbReference type="EMBL" id="EJK62578.1"/>
    </source>
</evidence>
<proteinExistence type="predicted"/>
<feature type="compositionally biased region" description="Basic and acidic residues" evidence="1">
    <location>
        <begin position="250"/>
        <end position="274"/>
    </location>
</feature>
<dbReference type="AlphaFoldDB" id="K0S8U3"/>
<dbReference type="EMBL" id="AGNL01018765">
    <property type="protein sequence ID" value="EJK62578.1"/>
    <property type="molecule type" value="Genomic_DNA"/>
</dbReference>
<feature type="region of interest" description="Disordered" evidence="1">
    <location>
        <begin position="52"/>
        <end position="74"/>
    </location>
</feature>
<evidence type="ECO:0000256" key="1">
    <source>
        <dbReference type="SAM" id="MobiDB-lite"/>
    </source>
</evidence>
<reference evidence="2 3" key="1">
    <citation type="journal article" date="2012" name="Genome Biol.">
        <title>Genome and low-iron response of an oceanic diatom adapted to chronic iron limitation.</title>
        <authorList>
            <person name="Lommer M."/>
            <person name="Specht M."/>
            <person name="Roy A.S."/>
            <person name="Kraemer L."/>
            <person name="Andreson R."/>
            <person name="Gutowska M.A."/>
            <person name="Wolf J."/>
            <person name="Bergner S.V."/>
            <person name="Schilhabel M.B."/>
            <person name="Klostermeier U.C."/>
            <person name="Beiko R.G."/>
            <person name="Rosenstiel P."/>
            <person name="Hippler M."/>
            <person name="Laroche J."/>
        </authorList>
    </citation>
    <scope>NUCLEOTIDE SEQUENCE [LARGE SCALE GENOMIC DNA]</scope>
    <source>
        <strain evidence="2 3">CCMP1005</strain>
    </source>
</reference>
<feature type="region of interest" description="Disordered" evidence="1">
    <location>
        <begin position="342"/>
        <end position="386"/>
    </location>
</feature>
<dbReference type="Proteomes" id="UP000266841">
    <property type="component" value="Unassembled WGS sequence"/>
</dbReference>
<accession>K0S8U3</accession>
<name>K0S8U3_THAOC</name>
<feature type="compositionally biased region" description="Basic and acidic residues" evidence="1">
    <location>
        <begin position="179"/>
        <end position="196"/>
    </location>
</feature>
<organism evidence="2 3">
    <name type="scientific">Thalassiosira oceanica</name>
    <name type="common">Marine diatom</name>
    <dbReference type="NCBI Taxonomy" id="159749"/>
    <lineage>
        <taxon>Eukaryota</taxon>
        <taxon>Sar</taxon>
        <taxon>Stramenopiles</taxon>
        <taxon>Ochrophyta</taxon>
        <taxon>Bacillariophyta</taxon>
        <taxon>Coscinodiscophyceae</taxon>
        <taxon>Thalassiosirophycidae</taxon>
        <taxon>Thalassiosirales</taxon>
        <taxon>Thalassiosiraceae</taxon>
        <taxon>Thalassiosira</taxon>
    </lineage>
</organism>
<evidence type="ECO:0000313" key="3">
    <source>
        <dbReference type="Proteomes" id="UP000266841"/>
    </source>
</evidence>
<protein>
    <submittedName>
        <fullName evidence="2">Uncharacterized protein</fullName>
    </submittedName>
</protein>
<feature type="region of interest" description="Disordered" evidence="1">
    <location>
        <begin position="179"/>
        <end position="328"/>
    </location>
</feature>
<comment type="caution">
    <text evidence="2">The sequence shown here is derived from an EMBL/GenBank/DDBJ whole genome shotgun (WGS) entry which is preliminary data.</text>
</comment>
<gene>
    <name evidence="2" type="ORF">THAOC_16798</name>
</gene>
<dbReference type="OrthoDB" id="3049884at2759"/>
<keyword evidence="3" id="KW-1185">Reference proteome</keyword>